<reference evidence="1" key="1">
    <citation type="submission" date="2019-06" db="EMBL/GenBank/DDBJ databases">
        <title>Complete genome sequence of Methylogaea oryzae strain JCM16910.</title>
        <authorList>
            <person name="Asakawa S."/>
        </authorList>
    </citation>
    <scope>NUCLEOTIDE SEQUENCE</scope>
    <source>
        <strain evidence="1">E10</strain>
    </source>
</reference>
<dbReference type="AlphaFoldDB" id="A0A8D4VMJ8"/>
<organism evidence="1 2">
    <name type="scientific">Methylogaea oryzae</name>
    <dbReference type="NCBI Taxonomy" id="1295382"/>
    <lineage>
        <taxon>Bacteria</taxon>
        <taxon>Pseudomonadati</taxon>
        <taxon>Pseudomonadota</taxon>
        <taxon>Gammaproteobacteria</taxon>
        <taxon>Methylococcales</taxon>
        <taxon>Methylococcaceae</taxon>
        <taxon>Methylogaea</taxon>
    </lineage>
</organism>
<evidence type="ECO:0000313" key="2">
    <source>
        <dbReference type="Proteomes" id="UP000824988"/>
    </source>
</evidence>
<keyword evidence="2" id="KW-1185">Reference proteome</keyword>
<accession>A0A8D4VMJ8</accession>
<protein>
    <submittedName>
        <fullName evidence="1">Uncharacterized protein</fullName>
    </submittedName>
</protein>
<name>A0A8D4VMJ8_9GAMM</name>
<dbReference type="EMBL" id="AP019782">
    <property type="protein sequence ID" value="BBL70311.1"/>
    <property type="molecule type" value="Genomic_DNA"/>
</dbReference>
<dbReference type="Proteomes" id="UP000824988">
    <property type="component" value="Chromosome"/>
</dbReference>
<gene>
    <name evidence="1" type="ORF">MoryE10_09170</name>
</gene>
<dbReference type="KEGG" id="moz:MoryE10_09170"/>
<sequence length="434" mass="46708">MGGMNRLQRDTESMESMSLNDLFRQDIGGLQALAVIVGLYLVAWCSNSAPGTLSAWFGAQGSLRAYVVEETPADHPVCRSAACTYPVAAAREARPVFVAPANYAAPPATTLAAPEGRFIVLETVWMRNDGFTWPLPGKGYVIGLTTSLAKETGYPSPSNYPPLAVETPAYALSALEAESGDRIRLDAVPDAGIPPPDLLNRRFSEIEVQPLEFNLRLSLPEPPPAPLAVGETARLLFDVSHLPPPGRDGEKPGDVLPVEITEVSGATADQKAGVTVKIGDPQHSLGLLAWRVQAQRKRGQIAFPSTIMVEFTPHYGRAEGQVLRIPAAALARRGDDAFVWREIKGFALPVWVRALGLIDGDVLVTERTGARGMPVRPDDWRRLSAYQRGETLRAALHPDDARVNHLLAKDTAIVAKPDESLSAGSAIRIGDANL</sequence>
<proteinExistence type="predicted"/>
<evidence type="ECO:0000313" key="1">
    <source>
        <dbReference type="EMBL" id="BBL70311.1"/>
    </source>
</evidence>